<dbReference type="EMBL" id="LT670817">
    <property type="protein sequence ID" value="SHI04167.1"/>
    <property type="molecule type" value="Genomic_DNA"/>
</dbReference>
<dbReference type="Proteomes" id="UP000189796">
    <property type="component" value="Chromosome I"/>
</dbReference>
<gene>
    <name evidence="1" type="ORF">SAMN05443248_7685</name>
</gene>
<dbReference type="RefSeq" id="WP_079605842.1">
    <property type="nucleotide sequence ID" value="NZ_LT670817.1"/>
</dbReference>
<name>A0A1M5XWG0_9BRAD</name>
<sequence>MPQLHTKLSERMANKRRVKPGKFMMAFDDLTKMVDVLFIGLDGEHLGEVQVAASPAGRRTVEKLFPEYVIHWFDTFGSARPFFPDDWKTVTLVLPCLLQEMAGMGLQHNLPKDLLGQVPINELCPDQFAALMAAGADDQGVRSAMWSLSENKIEIIGDSSKFN</sequence>
<evidence type="ECO:0000313" key="1">
    <source>
        <dbReference type="EMBL" id="SHI04167.1"/>
    </source>
</evidence>
<evidence type="ECO:0000313" key="2">
    <source>
        <dbReference type="Proteomes" id="UP000189796"/>
    </source>
</evidence>
<protein>
    <submittedName>
        <fullName evidence="1">Uncharacterized protein</fullName>
    </submittedName>
</protein>
<proteinExistence type="predicted"/>
<reference evidence="1 2" key="1">
    <citation type="submission" date="2016-11" db="EMBL/GenBank/DDBJ databases">
        <authorList>
            <person name="Jaros S."/>
            <person name="Januszkiewicz K."/>
            <person name="Wedrychowicz H."/>
        </authorList>
    </citation>
    <scope>NUCLEOTIDE SEQUENCE [LARGE SCALE GENOMIC DNA]</scope>
    <source>
        <strain evidence="1 2">GAS138</strain>
    </source>
</reference>
<dbReference type="AlphaFoldDB" id="A0A1M5XWG0"/>
<organism evidence="1 2">
    <name type="scientific">Bradyrhizobium erythrophlei</name>
    <dbReference type="NCBI Taxonomy" id="1437360"/>
    <lineage>
        <taxon>Bacteria</taxon>
        <taxon>Pseudomonadati</taxon>
        <taxon>Pseudomonadota</taxon>
        <taxon>Alphaproteobacteria</taxon>
        <taxon>Hyphomicrobiales</taxon>
        <taxon>Nitrobacteraceae</taxon>
        <taxon>Bradyrhizobium</taxon>
    </lineage>
</organism>
<accession>A0A1M5XWG0</accession>